<dbReference type="AlphaFoldDB" id="A0A177EQQ7"/>
<dbReference type="GeneID" id="34606606"/>
<feature type="compositionally biased region" description="Basic and acidic residues" evidence="1">
    <location>
        <begin position="59"/>
        <end position="71"/>
    </location>
</feature>
<dbReference type="RefSeq" id="XP_022506285.1">
    <property type="nucleotide sequence ID" value="XM_022661403.1"/>
</dbReference>
<dbReference type="CDD" id="cd00024">
    <property type="entry name" value="CD_CSD"/>
    <property type="match status" value="1"/>
</dbReference>
<feature type="region of interest" description="Disordered" evidence="1">
    <location>
        <begin position="59"/>
        <end position="141"/>
    </location>
</feature>
<feature type="compositionally biased region" description="Low complexity" evidence="1">
    <location>
        <begin position="117"/>
        <end position="130"/>
    </location>
</feature>
<dbReference type="EMBL" id="LVKK01000164">
    <property type="protein sequence ID" value="OAG34333.1"/>
    <property type="molecule type" value="Genomic_DNA"/>
</dbReference>
<feature type="compositionally biased region" description="Acidic residues" evidence="1">
    <location>
        <begin position="11"/>
        <end position="21"/>
    </location>
</feature>
<feature type="region of interest" description="Disordered" evidence="1">
    <location>
        <begin position="1"/>
        <end position="31"/>
    </location>
</feature>
<dbReference type="Proteomes" id="UP000077002">
    <property type="component" value="Unassembled WGS sequence"/>
</dbReference>
<organism evidence="2 3">
    <name type="scientific">Fonsecaea monophora</name>
    <dbReference type="NCBI Taxonomy" id="254056"/>
    <lineage>
        <taxon>Eukaryota</taxon>
        <taxon>Fungi</taxon>
        <taxon>Dikarya</taxon>
        <taxon>Ascomycota</taxon>
        <taxon>Pezizomycotina</taxon>
        <taxon>Eurotiomycetes</taxon>
        <taxon>Chaetothyriomycetidae</taxon>
        <taxon>Chaetothyriales</taxon>
        <taxon>Herpotrichiellaceae</taxon>
        <taxon>Fonsecaea</taxon>
    </lineage>
</organism>
<reference evidence="2 3" key="1">
    <citation type="submission" date="2016-03" db="EMBL/GenBank/DDBJ databases">
        <title>Draft genome sequence of the Fonsecaea monophora CBS 269.37.</title>
        <authorList>
            <person name="Bombassaro A."/>
            <person name="Vinicius W.A."/>
            <person name="De Hoog S."/>
            <person name="Sun J."/>
            <person name="Souza E.M."/>
            <person name="Raittz R.T."/>
            <person name="Costa F."/>
            <person name="Leao A.C."/>
            <person name="Tadra-Sfeir M.Z."/>
            <person name="Baura V."/>
            <person name="Balsanelli E."/>
            <person name="Pedrosa F.O."/>
            <person name="Moreno L.F."/>
            <person name="Steffens M.B."/>
            <person name="Xi L."/>
            <person name="Bocca A.L."/>
            <person name="Felipe M.S."/>
            <person name="Teixeira M."/>
            <person name="Telles Filho F.Q."/>
            <person name="Azevedo C.M."/>
            <person name="Gomes R."/>
            <person name="Vicente V.A."/>
        </authorList>
    </citation>
    <scope>NUCLEOTIDE SEQUENCE [LARGE SCALE GENOMIC DNA]</scope>
    <source>
        <strain evidence="2 3">CBS 269.37</strain>
    </source>
</reference>
<feature type="compositionally biased region" description="Polar residues" evidence="1">
    <location>
        <begin position="84"/>
        <end position="99"/>
    </location>
</feature>
<sequence>MSKKLVANGNDDNDDDADDDESHGTYEEQSSLFAHPYAGTCYSRCITVHECLWKGDVEEGDTREPAEHITHGPEAMEEFRRSRGQNNEVGGKTTTTTLANAHEVQAERIHNAHRTSYHSLSSSSDIKSGSPLGESLRGSTG</sequence>
<name>A0A177EQQ7_9EURO</name>
<keyword evidence="3" id="KW-1185">Reference proteome</keyword>
<proteinExistence type="predicted"/>
<evidence type="ECO:0000313" key="2">
    <source>
        <dbReference type="EMBL" id="OAG34333.1"/>
    </source>
</evidence>
<evidence type="ECO:0000256" key="1">
    <source>
        <dbReference type="SAM" id="MobiDB-lite"/>
    </source>
</evidence>
<gene>
    <name evidence="2" type="ORF">AYO21_11513</name>
</gene>
<comment type="caution">
    <text evidence="2">The sequence shown here is derived from an EMBL/GenBank/DDBJ whole genome shotgun (WGS) entry which is preliminary data.</text>
</comment>
<evidence type="ECO:0000313" key="3">
    <source>
        <dbReference type="Proteomes" id="UP000077002"/>
    </source>
</evidence>
<accession>A0A177EQQ7</accession>
<protein>
    <submittedName>
        <fullName evidence="2">Uncharacterized protein</fullName>
    </submittedName>
</protein>